<dbReference type="HOGENOM" id="CLU_2777474_0_0_1"/>
<dbReference type="GeneID" id="18813993"/>
<name>F8NF07_SERL9</name>
<proteinExistence type="predicted"/>
<dbReference type="EMBL" id="GL945428">
    <property type="protein sequence ID" value="EGO30766.1"/>
    <property type="molecule type" value="Genomic_DNA"/>
</dbReference>
<dbReference type="RefSeq" id="XP_007312650.1">
    <property type="nucleotide sequence ID" value="XM_007312588.1"/>
</dbReference>
<feature type="region of interest" description="Disordered" evidence="1">
    <location>
        <begin position="25"/>
        <end position="69"/>
    </location>
</feature>
<sequence>MHQPSDSDEELEVHRDMSPATLYKAARKAQVAANSARESEKATRHKYEDLLNDNGEKSDNSHNRNPRKS</sequence>
<dbReference type="AlphaFoldDB" id="F8NF07"/>
<dbReference type="Proteomes" id="UP000008064">
    <property type="component" value="Unassembled WGS sequence"/>
</dbReference>
<protein>
    <submittedName>
        <fullName evidence="2">Uncharacterized protein</fullName>
    </submittedName>
</protein>
<evidence type="ECO:0000313" key="2">
    <source>
        <dbReference type="EMBL" id="EGO30766.1"/>
    </source>
</evidence>
<organism>
    <name type="scientific">Serpula lacrymans var. lacrymans (strain S7.9)</name>
    <name type="common">Dry rot fungus</name>
    <dbReference type="NCBI Taxonomy" id="578457"/>
    <lineage>
        <taxon>Eukaryota</taxon>
        <taxon>Fungi</taxon>
        <taxon>Dikarya</taxon>
        <taxon>Basidiomycota</taxon>
        <taxon>Agaricomycotina</taxon>
        <taxon>Agaricomycetes</taxon>
        <taxon>Agaricomycetidae</taxon>
        <taxon>Boletales</taxon>
        <taxon>Coniophorineae</taxon>
        <taxon>Serpulaceae</taxon>
        <taxon>Serpula</taxon>
    </lineage>
</organism>
<feature type="compositionally biased region" description="Basic and acidic residues" evidence="1">
    <location>
        <begin position="37"/>
        <end position="62"/>
    </location>
</feature>
<gene>
    <name evidence="2" type="ORF">SERLADRAFT_432393</name>
</gene>
<evidence type="ECO:0000256" key="1">
    <source>
        <dbReference type="SAM" id="MobiDB-lite"/>
    </source>
</evidence>
<reference evidence="2" key="1">
    <citation type="submission" date="2011-04" db="EMBL/GenBank/DDBJ databases">
        <title>Evolution of plant cell wall degrading machinery underlies the functional diversity of forest fungi.</title>
        <authorList>
            <consortium name="US DOE Joint Genome Institute (JGI-PGF)"/>
            <person name="Eastwood D.C."/>
            <person name="Floudas D."/>
            <person name="Binder M."/>
            <person name="Majcherczyk A."/>
            <person name="Schneider P."/>
            <person name="Aerts A."/>
            <person name="Asiegbu F.O."/>
            <person name="Baker S.E."/>
            <person name="Barry K."/>
            <person name="Bendiksby M."/>
            <person name="Blumentritt M."/>
            <person name="Coutinho P.M."/>
            <person name="Cullen D."/>
            <person name="Cullen D."/>
            <person name="Gathman A."/>
            <person name="Goodell B."/>
            <person name="Henrissat B."/>
            <person name="Ihrmark K."/>
            <person name="Kauserud H."/>
            <person name="Kohler A."/>
            <person name="LaButti K."/>
            <person name="Lapidus A."/>
            <person name="Lavin J.L."/>
            <person name="Lee Y.-H."/>
            <person name="Lindquist E."/>
            <person name="Lilly W."/>
            <person name="Lucas S."/>
            <person name="Morin E."/>
            <person name="Murat C."/>
            <person name="Oguiza J.A."/>
            <person name="Park J."/>
            <person name="Pisabarro A.G."/>
            <person name="Riley R."/>
            <person name="Rosling A."/>
            <person name="Salamov A."/>
            <person name="Schmidt O."/>
            <person name="Schmutz J."/>
            <person name="Skrede I."/>
            <person name="Stenlid J."/>
            <person name="Wiebenga A."/>
            <person name="Xie X."/>
            <person name="Kues U."/>
            <person name="Hibbett D.S."/>
            <person name="Hoffmeister D."/>
            <person name="Hogberg N."/>
            <person name="Martin F."/>
            <person name="Grigoriev I.V."/>
            <person name="Watkinson S.C."/>
        </authorList>
    </citation>
    <scope>NUCLEOTIDE SEQUENCE</scope>
    <source>
        <strain evidence="2">S7.9</strain>
    </source>
</reference>
<accession>F8NF07</accession>
<dbReference type="KEGG" id="sla:SERLADRAFT_432393"/>